<organism evidence="2 3">
    <name type="scientific">Nonomuraea jiangxiensis</name>
    <dbReference type="NCBI Taxonomy" id="633440"/>
    <lineage>
        <taxon>Bacteria</taxon>
        <taxon>Bacillati</taxon>
        <taxon>Actinomycetota</taxon>
        <taxon>Actinomycetes</taxon>
        <taxon>Streptosporangiales</taxon>
        <taxon>Streptosporangiaceae</taxon>
        <taxon>Nonomuraea</taxon>
    </lineage>
</organism>
<dbReference type="STRING" id="633440.SAMN05421869_12319"/>
<evidence type="ECO:0000313" key="3">
    <source>
        <dbReference type="Proteomes" id="UP000199202"/>
    </source>
</evidence>
<name>A0A1G9HY74_9ACTN</name>
<dbReference type="GO" id="GO:0046677">
    <property type="term" value="P:response to antibiotic"/>
    <property type="evidence" value="ECO:0007669"/>
    <property type="project" value="InterPro"/>
</dbReference>
<dbReference type="InterPro" id="IPR007815">
    <property type="entry name" value="Emycin_Estase"/>
</dbReference>
<reference evidence="2 3" key="1">
    <citation type="submission" date="2016-10" db="EMBL/GenBank/DDBJ databases">
        <authorList>
            <person name="de Groot N.N."/>
        </authorList>
    </citation>
    <scope>NUCLEOTIDE SEQUENCE [LARGE SCALE GENOMIC DNA]</scope>
    <source>
        <strain evidence="2 3">CGMCC 4.6533</strain>
    </source>
</reference>
<dbReference type="Proteomes" id="UP000199202">
    <property type="component" value="Unassembled WGS sequence"/>
</dbReference>
<keyword evidence="3" id="KW-1185">Reference proteome</keyword>
<evidence type="ECO:0000256" key="1">
    <source>
        <dbReference type="SAM" id="MobiDB-lite"/>
    </source>
</evidence>
<dbReference type="EMBL" id="FNDJ01000023">
    <property type="protein sequence ID" value="SDL17802.1"/>
    <property type="molecule type" value="Genomic_DNA"/>
</dbReference>
<proteinExistence type="predicted"/>
<dbReference type="SUPFAM" id="SSF159501">
    <property type="entry name" value="EreA/ChaN-like"/>
    <property type="match status" value="1"/>
</dbReference>
<sequence length="188" mass="19887">MIGARPSTRERGSVPSHSEKFLISGYGGRGGEDLLGEIMAGGLTSLTGLWQQMGVHLEWMRRHDATAEHPVGFYGIDLGGQNASLIPALDAVLAYLAQADSGWQIDPAVRETAMAFAATSAFAAPATLDLYAQLAVGDEGRSDGGPRRPPRAYAGPAPGVHPVHHRREVRARSAIHAPPAHPGFDQLP</sequence>
<feature type="region of interest" description="Disordered" evidence="1">
    <location>
        <begin position="139"/>
        <end position="188"/>
    </location>
</feature>
<dbReference type="AlphaFoldDB" id="A0A1G9HY74"/>
<dbReference type="Pfam" id="PF05139">
    <property type="entry name" value="Erythro_esteras"/>
    <property type="match status" value="1"/>
</dbReference>
<dbReference type="Gene3D" id="3.30.1870.10">
    <property type="entry name" value="EreA-like, domain 2"/>
    <property type="match status" value="1"/>
</dbReference>
<evidence type="ECO:0000313" key="2">
    <source>
        <dbReference type="EMBL" id="SDL17802.1"/>
    </source>
</evidence>
<gene>
    <name evidence="2" type="ORF">SAMN05421869_12319</name>
</gene>
<accession>A0A1G9HY74</accession>
<protein>
    <submittedName>
        <fullName evidence="2">Erythromycin esterase</fullName>
    </submittedName>
</protein>